<feature type="chain" id="PRO_5045863838" evidence="1">
    <location>
        <begin position="26"/>
        <end position="338"/>
    </location>
</feature>
<proteinExistence type="predicted"/>
<gene>
    <name evidence="2" type="ORF">ODALV1_LOCUS22625</name>
</gene>
<reference evidence="2 3" key="1">
    <citation type="submission" date="2024-08" db="EMBL/GenBank/DDBJ databases">
        <authorList>
            <person name="Cucini C."/>
            <person name="Frati F."/>
        </authorList>
    </citation>
    <scope>NUCLEOTIDE SEQUENCE [LARGE SCALE GENOMIC DNA]</scope>
</reference>
<sequence length="338" mass="37850">MFQNLIFTFTCVLFCKLINFPVTKGLLPIPQLPKPVLKINGSELVDKVLAHVRQKVIALRLDPMFLRNLKFLVMKDSISLRNGKIKGLSNIQRAGPLMVSVAFRDTKFRSGFSVTDVEVDQDVQIKTRNASYPNGHIHMDCENVTGYQMNGSELVDKVLAHIRQRIIARRLDPMVIPNLKFLVLKESISLRNGKIKGLSNIQRVGPVMVNVSMRDTKFRSAFSVTDVNVDQDVQIKTRNASYPNGHTHMDCENVTGYQVFKLSHLTQALTLDEFKISVGDFNYKTTGLGEMARKGSKTLTTIIDKTKDPVLTVFNVTFKMLVNVALKALRSALLAAVG</sequence>
<keyword evidence="1" id="KW-0732">Signal</keyword>
<evidence type="ECO:0000313" key="3">
    <source>
        <dbReference type="Proteomes" id="UP001642540"/>
    </source>
</evidence>
<dbReference type="InterPro" id="IPR038602">
    <property type="entry name" value="Mite_allergen_7_sf"/>
</dbReference>
<dbReference type="InterPro" id="IPR020234">
    <property type="entry name" value="Mite_allergen_group-7"/>
</dbReference>
<feature type="signal peptide" evidence="1">
    <location>
        <begin position="1"/>
        <end position="25"/>
    </location>
</feature>
<evidence type="ECO:0000256" key="1">
    <source>
        <dbReference type="SAM" id="SignalP"/>
    </source>
</evidence>
<comment type="caution">
    <text evidence="2">The sequence shown here is derived from an EMBL/GenBank/DDBJ whole genome shotgun (WGS) entry which is preliminary data.</text>
</comment>
<organism evidence="2 3">
    <name type="scientific">Orchesella dallaii</name>
    <dbReference type="NCBI Taxonomy" id="48710"/>
    <lineage>
        <taxon>Eukaryota</taxon>
        <taxon>Metazoa</taxon>
        <taxon>Ecdysozoa</taxon>
        <taxon>Arthropoda</taxon>
        <taxon>Hexapoda</taxon>
        <taxon>Collembola</taxon>
        <taxon>Entomobryomorpha</taxon>
        <taxon>Entomobryoidea</taxon>
        <taxon>Orchesellidae</taxon>
        <taxon>Orchesellinae</taxon>
        <taxon>Orchesella</taxon>
    </lineage>
</organism>
<protein>
    <submittedName>
        <fullName evidence="2">Uncharacterized protein</fullName>
    </submittedName>
</protein>
<name>A0ABP1RIM3_9HEXA</name>
<keyword evidence="3" id="KW-1185">Reference proteome</keyword>
<dbReference type="Gene3D" id="3.15.10.50">
    <property type="match status" value="1"/>
</dbReference>
<evidence type="ECO:0000313" key="2">
    <source>
        <dbReference type="EMBL" id="CAL8128863.1"/>
    </source>
</evidence>
<dbReference type="EMBL" id="CAXLJM020000075">
    <property type="protein sequence ID" value="CAL8128863.1"/>
    <property type="molecule type" value="Genomic_DNA"/>
</dbReference>
<accession>A0ABP1RIM3</accession>
<dbReference type="Pfam" id="PF16984">
    <property type="entry name" value="Grp7_allergen"/>
    <property type="match status" value="1"/>
</dbReference>
<dbReference type="Proteomes" id="UP001642540">
    <property type="component" value="Unassembled WGS sequence"/>
</dbReference>